<name>A0A4C1UUR5_EUMVA</name>
<organism evidence="1 2">
    <name type="scientific">Eumeta variegata</name>
    <name type="common">Bagworm moth</name>
    <name type="synonym">Eumeta japonica</name>
    <dbReference type="NCBI Taxonomy" id="151549"/>
    <lineage>
        <taxon>Eukaryota</taxon>
        <taxon>Metazoa</taxon>
        <taxon>Ecdysozoa</taxon>
        <taxon>Arthropoda</taxon>
        <taxon>Hexapoda</taxon>
        <taxon>Insecta</taxon>
        <taxon>Pterygota</taxon>
        <taxon>Neoptera</taxon>
        <taxon>Endopterygota</taxon>
        <taxon>Lepidoptera</taxon>
        <taxon>Glossata</taxon>
        <taxon>Ditrysia</taxon>
        <taxon>Tineoidea</taxon>
        <taxon>Psychidae</taxon>
        <taxon>Oiketicinae</taxon>
        <taxon>Eumeta</taxon>
    </lineage>
</organism>
<reference evidence="1 2" key="1">
    <citation type="journal article" date="2019" name="Commun. Biol.">
        <title>The bagworm genome reveals a unique fibroin gene that provides high tensile strength.</title>
        <authorList>
            <person name="Kono N."/>
            <person name="Nakamura H."/>
            <person name="Ohtoshi R."/>
            <person name="Tomita M."/>
            <person name="Numata K."/>
            <person name="Arakawa K."/>
        </authorList>
    </citation>
    <scope>NUCLEOTIDE SEQUENCE [LARGE SCALE GENOMIC DNA]</scope>
</reference>
<gene>
    <name evidence="1" type="ORF">EVAR_22941_1</name>
</gene>
<dbReference type="EMBL" id="BGZK01000227">
    <property type="protein sequence ID" value="GBP30039.1"/>
    <property type="molecule type" value="Genomic_DNA"/>
</dbReference>
<dbReference type="AlphaFoldDB" id="A0A4C1UUR5"/>
<dbReference type="Proteomes" id="UP000299102">
    <property type="component" value="Unassembled WGS sequence"/>
</dbReference>
<accession>A0A4C1UUR5</accession>
<sequence>MTTPTYRASDSEVDDVTCSPLHRPDVIKALPNACSDTPAATHILPLDAHAHIINVRDRERLCGPRESRIRQSDIAKIAGPTDGVHSRLGHANRPRFKAVRAWS</sequence>
<evidence type="ECO:0000313" key="1">
    <source>
        <dbReference type="EMBL" id="GBP30039.1"/>
    </source>
</evidence>
<protein>
    <submittedName>
        <fullName evidence="1">Uncharacterized protein</fullName>
    </submittedName>
</protein>
<proteinExistence type="predicted"/>
<comment type="caution">
    <text evidence="1">The sequence shown here is derived from an EMBL/GenBank/DDBJ whole genome shotgun (WGS) entry which is preliminary data.</text>
</comment>
<evidence type="ECO:0000313" key="2">
    <source>
        <dbReference type="Proteomes" id="UP000299102"/>
    </source>
</evidence>
<keyword evidence="2" id="KW-1185">Reference proteome</keyword>